<dbReference type="GO" id="GO:0005737">
    <property type="term" value="C:cytoplasm"/>
    <property type="evidence" value="ECO:0007669"/>
    <property type="project" value="TreeGrafter"/>
</dbReference>
<evidence type="ECO:0000259" key="2">
    <source>
        <dbReference type="Pfam" id="PF12470"/>
    </source>
</evidence>
<dbReference type="InterPro" id="IPR016591">
    <property type="entry name" value="Suppressor_of_fused_euk"/>
</dbReference>
<dbReference type="Gene3D" id="3.30.1360.230">
    <property type="entry name" value="Sufu, C-terminal domain"/>
    <property type="match status" value="1"/>
</dbReference>
<dbReference type="InterPro" id="IPR020941">
    <property type="entry name" value="SUFU-like_domain"/>
</dbReference>
<reference evidence="3" key="1">
    <citation type="journal article" date="2010" name="Science">
        <title>Plasticity of animal genome architecture unmasked by rapid evolution of a pelagic tunicate.</title>
        <authorList>
            <person name="Denoeud F."/>
            <person name="Henriet S."/>
            <person name="Mungpakdee S."/>
            <person name="Aury J.M."/>
            <person name="Da Silva C."/>
            <person name="Brinkmann H."/>
            <person name="Mikhaleva J."/>
            <person name="Olsen L.C."/>
            <person name="Jubin C."/>
            <person name="Canestro C."/>
            <person name="Bouquet J.M."/>
            <person name="Danks G."/>
            <person name="Poulain J."/>
            <person name="Campsteijn C."/>
            <person name="Adamski M."/>
            <person name="Cross I."/>
            <person name="Yadetie F."/>
            <person name="Muffato M."/>
            <person name="Louis A."/>
            <person name="Butcher S."/>
            <person name="Tsagkogeorga G."/>
            <person name="Konrad A."/>
            <person name="Singh S."/>
            <person name="Jensen M.F."/>
            <person name="Cong E.H."/>
            <person name="Eikeseth-Otteraa H."/>
            <person name="Noel B."/>
            <person name="Anthouard V."/>
            <person name="Porcel B.M."/>
            <person name="Kachouri-Lafond R."/>
            <person name="Nishino A."/>
            <person name="Ugolini M."/>
            <person name="Chourrout P."/>
            <person name="Nishida H."/>
            <person name="Aasland R."/>
            <person name="Huzurbazar S."/>
            <person name="Westhof E."/>
            <person name="Delsuc F."/>
            <person name="Lehrach H."/>
            <person name="Reinhardt R."/>
            <person name="Weissenbach J."/>
            <person name="Roy S.W."/>
            <person name="Artiguenave F."/>
            <person name="Postlethwait J.H."/>
            <person name="Manak J.R."/>
            <person name="Thompson E.M."/>
            <person name="Jaillon O."/>
            <person name="Du Pasquier L."/>
            <person name="Boudinot P."/>
            <person name="Liberles D.A."/>
            <person name="Volff J.N."/>
            <person name="Philippe H."/>
            <person name="Lenhard B."/>
            <person name="Roest Crollius H."/>
            <person name="Wincker P."/>
            <person name="Chourrout D."/>
        </authorList>
    </citation>
    <scope>NUCLEOTIDE SEQUENCE [LARGE SCALE GENOMIC DNA]</scope>
</reference>
<accession>E4WXN3</accession>
<evidence type="ECO:0000259" key="1">
    <source>
        <dbReference type="Pfam" id="PF05076"/>
    </source>
</evidence>
<feature type="domain" description="Suppressor of fused-like" evidence="1">
    <location>
        <begin position="41"/>
        <end position="204"/>
    </location>
</feature>
<dbReference type="SUPFAM" id="SSF103359">
    <property type="entry name" value="Suppressor of Fused, N-terminal domain"/>
    <property type="match status" value="1"/>
</dbReference>
<dbReference type="InParanoid" id="E4WXN3"/>
<dbReference type="Pfam" id="PF12470">
    <property type="entry name" value="SUFU_C"/>
    <property type="match status" value="1"/>
</dbReference>
<proteinExistence type="predicted"/>
<sequence>MSPGLRELEAHLTKSFAGHPDPQIIPRWGIPQWMGGNEAIDFIYVYSINHPELGEYWHFITAGLSDLFGDGRVNFPIYEDHDLSGFGIELSVMVRKQSQHIPVWPPTILHKLARYIFESGNRILPGDNIPNNTPIENNSSLRHFLAVKDLFVKKMSSTIGEVSFVQLVGVADNEWNAANNWSGSQFTDLLIETDKNLLIIDPRRGETIFDLHPELISEIQRRQVEFGSDSACVSSKCSWEFDDFRDQEGIRRRVALLRFTHRTFELFKQAIHGRLMYRRHFTIKMNEDFAISFVPEGSKIETVTKKRKIAVTGQLLQLFITQELLQDFIKYLPTTLSSSDQLDFSSDGLVIEVVEDL</sequence>
<dbReference type="OrthoDB" id="10038834at2759"/>
<evidence type="ECO:0008006" key="5">
    <source>
        <dbReference type="Google" id="ProtNLM"/>
    </source>
</evidence>
<dbReference type="InterPro" id="IPR007768">
    <property type="entry name" value="Suppressor_of_fused"/>
</dbReference>
<dbReference type="PANTHER" id="PTHR10928">
    <property type="entry name" value="SUPPRESSOR OF FUSED"/>
    <property type="match status" value="1"/>
</dbReference>
<dbReference type="Pfam" id="PF05076">
    <property type="entry name" value="SUFU"/>
    <property type="match status" value="1"/>
</dbReference>
<dbReference type="InterPro" id="IPR024314">
    <property type="entry name" value="SUFU_C"/>
</dbReference>
<gene>
    <name evidence="3" type="ORF">GSOID_T00011670001</name>
</gene>
<dbReference type="PANTHER" id="PTHR10928:SF2">
    <property type="entry name" value="SUPPRESSOR OF FUSED HOMOLOG"/>
    <property type="match status" value="1"/>
</dbReference>
<organism evidence="3">
    <name type="scientific">Oikopleura dioica</name>
    <name type="common">Tunicate</name>
    <dbReference type="NCBI Taxonomy" id="34765"/>
    <lineage>
        <taxon>Eukaryota</taxon>
        <taxon>Metazoa</taxon>
        <taxon>Chordata</taxon>
        <taxon>Tunicata</taxon>
        <taxon>Appendicularia</taxon>
        <taxon>Copelata</taxon>
        <taxon>Oikopleuridae</taxon>
        <taxon>Oikopleura</taxon>
    </lineage>
</organism>
<dbReference type="EMBL" id="FN653018">
    <property type="protein sequence ID" value="CBY22126.1"/>
    <property type="molecule type" value="Genomic_DNA"/>
</dbReference>
<evidence type="ECO:0000313" key="4">
    <source>
        <dbReference type="Proteomes" id="UP000001307"/>
    </source>
</evidence>
<dbReference type="InterPro" id="IPR037181">
    <property type="entry name" value="SUFU_N"/>
</dbReference>
<protein>
    <recommendedName>
        <fullName evidence="5">Suppressor of fused-like domain-containing protein</fullName>
    </recommendedName>
</protein>
<dbReference type="InterPro" id="IPR038489">
    <property type="entry name" value="SUFU_C_sf"/>
</dbReference>
<name>E4WXN3_OIKDI</name>
<dbReference type="Proteomes" id="UP000001307">
    <property type="component" value="Unassembled WGS sequence"/>
</dbReference>
<dbReference type="GO" id="GO:0005634">
    <property type="term" value="C:nucleus"/>
    <property type="evidence" value="ECO:0007669"/>
    <property type="project" value="TreeGrafter"/>
</dbReference>
<evidence type="ECO:0000313" key="3">
    <source>
        <dbReference type="EMBL" id="CBY22126.1"/>
    </source>
</evidence>
<dbReference type="AlphaFoldDB" id="E4WXN3"/>
<dbReference type="FunCoup" id="E4WXN3">
    <property type="interactions" value="26"/>
</dbReference>
<keyword evidence="4" id="KW-1185">Reference proteome</keyword>
<feature type="domain" description="Suppressor of fused C-terminal" evidence="2">
    <location>
        <begin position="257"/>
        <end position="342"/>
    </location>
</feature>
<dbReference type="PIRSF" id="PIRSF011844">
    <property type="entry name" value="Suppressor_of_fused_protein"/>
    <property type="match status" value="1"/>
</dbReference>